<dbReference type="EMBL" id="CP003470">
    <property type="protein sequence ID" value="AGG90109.1"/>
    <property type="molecule type" value="Genomic_DNA"/>
</dbReference>
<dbReference type="HOGENOM" id="CLU_1510038_0_0_6"/>
<keyword evidence="2" id="KW-1185">Reference proteome</keyword>
<sequence length="160" mass="17595">MADLLFLDTEWNNDAVRELVSLALVNADATQYFYAERAPRPGASSSFVSKVVYPLLDGGDAALSDENFGEQLRAFVASFDHPRIHFDGAIDKRQLARALAGFGTWSGEVPAWEPVLVTRQDVLGEQEVYFGCRPEKAARRHHAAVDAEALRAAYITIVGL</sequence>
<dbReference type="AlphaFoldDB" id="M4NGT9"/>
<reference evidence="1 2" key="1">
    <citation type="submission" date="2012-04" db="EMBL/GenBank/DDBJ databases">
        <title>Complete genome of Rhodanobacter sp. 2APBS1.</title>
        <authorList>
            <consortium name="US DOE Joint Genome Institute"/>
            <person name="Huntemann M."/>
            <person name="Wei C.-L."/>
            <person name="Han J."/>
            <person name="Detter J.C."/>
            <person name="Han C."/>
            <person name="Tapia R."/>
            <person name="Munk A.C.C."/>
            <person name="Chen A."/>
            <person name="Krypides N."/>
            <person name="Mavromatis K."/>
            <person name="Markowitz V."/>
            <person name="Szeto E."/>
            <person name="Ivanova N."/>
            <person name="Mikhailova N."/>
            <person name="Ovchinnikova G."/>
            <person name="Pagani I."/>
            <person name="Pati A."/>
            <person name="Goodwin L."/>
            <person name="Peters L."/>
            <person name="Pitluck S."/>
            <person name="Woyke T."/>
            <person name="Prakash O."/>
            <person name="Elkins J."/>
            <person name="Brown S."/>
            <person name="Palumbo A."/>
            <person name="Hemme C."/>
            <person name="Zhou J."/>
            <person name="Watson D."/>
            <person name="Jardine P."/>
            <person name="Kostka J."/>
            <person name="Green S."/>
        </authorList>
    </citation>
    <scope>NUCLEOTIDE SEQUENCE [LARGE SCALE GENOMIC DNA]</scope>
    <source>
        <strain evidence="1 2">2APBS1</strain>
    </source>
</reference>
<dbReference type="RefSeq" id="WP_015448535.1">
    <property type="nucleotide sequence ID" value="NC_020541.1"/>
</dbReference>
<dbReference type="KEGG" id="rhd:R2APBS1_3035"/>
<organism evidence="1 2">
    <name type="scientific">Rhodanobacter denitrificans</name>
    <dbReference type="NCBI Taxonomy" id="666685"/>
    <lineage>
        <taxon>Bacteria</taxon>
        <taxon>Pseudomonadati</taxon>
        <taxon>Pseudomonadota</taxon>
        <taxon>Gammaproteobacteria</taxon>
        <taxon>Lysobacterales</taxon>
        <taxon>Rhodanobacteraceae</taxon>
        <taxon>Rhodanobacter</taxon>
    </lineage>
</organism>
<dbReference type="Proteomes" id="UP000011859">
    <property type="component" value="Chromosome"/>
</dbReference>
<evidence type="ECO:0000313" key="1">
    <source>
        <dbReference type="EMBL" id="AGG90109.1"/>
    </source>
</evidence>
<dbReference type="Gene3D" id="3.30.420.10">
    <property type="entry name" value="Ribonuclease H-like superfamily/Ribonuclease H"/>
    <property type="match status" value="1"/>
</dbReference>
<dbReference type="GO" id="GO:0003676">
    <property type="term" value="F:nucleic acid binding"/>
    <property type="evidence" value="ECO:0007669"/>
    <property type="project" value="InterPro"/>
</dbReference>
<name>M4NGT9_9GAMM</name>
<proteinExistence type="predicted"/>
<protein>
    <submittedName>
        <fullName evidence="1">Uncharacterized protein</fullName>
    </submittedName>
</protein>
<evidence type="ECO:0000313" key="2">
    <source>
        <dbReference type="Proteomes" id="UP000011859"/>
    </source>
</evidence>
<gene>
    <name evidence="1" type="ORF">R2APBS1_3035</name>
</gene>
<dbReference type="InterPro" id="IPR036397">
    <property type="entry name" value="RNaseH_sf"/>
</dbReference>
<dbReference type="OrthoDB" id="5954950at2"/>
<dbReference type="eggNOG" id="ENOG5033431">
    <property type="taxonomic scope" value="Bacteria"/>
</dbReference>
<accession>M4NGT9</accession>